<evidence type="ECO:0000256" key="13">
    <source>
        <dbReference type="RuleBase" id="RU000405"/>
    </source>
</evidence>
<dbReference type="Gene3D" id="3.30.70.1230">
    <property type="entry name" value="Nucleotide cyclase"/>
    <property type="match status" value="1"/>
</dbReference>
<keyword evidence="8 15" id="KW-0472">Membrane</keyword>
<evidence type="ECO:0000313" key="18">
    <source>
        <dbReference type="Proteomes" id="UP000095284"/>
    </source>
</evidence>
<dbReference type="PROSITE" id="PS00452">
    <property type="entry name" value="GUANYLATE_CYCLASE_1"/>
    <property type="match status" value="1"/>
</dbReference>
<dbReference type="CDD" id="cd06352">
    <property type="entry name" value="PBP1_NPR_GC-like"/>
    <property type="match status" value="1"/>
</dbReference>
<dbReference type="eggNOG" id="KOG1023">
    <property type="taxonomic scope" value="Eukaryota"/>
</dbReference>
<dbReference type="Pfam" id="PF07714">
    <property type="entry name" value="PK_Tyr_Ser-Thr"/>
    <property type="match status" value="1"/>
</dbReference>
<keyword evidence="5" id="KW-0732">Signal</keyword>
<dbReference type="PANTHER" id="PTHR11920:SF495">
    <property type="entry name" value="RECEPTOR-TYPE GUANYLATE CYCLASE GCY-7"/>
    <property type="match status" value="1"/>
</dbReference>
<reference evidence="19" key="1">
    <citation type="submission" date="2016-11" db="UniProtKB">
        <authorList>
            <consortium name="WormBaseParasite"/>
        </authorList>
    </citation>
    <scope>IDENTIFICATION</scope>
</reference>
<evidence type="ECO:0000256" key="14">
    <source>
        <dbReference type="RuleBase" id="RU003431"/>
    </source>
</evidence>
<dbReference type="Gene3D" id="3.40.50.2300">
    <property type="match status" value="2"/>
</dbReference>
<dbReference type="GO" id="GO:0004672">
    <property type="term" value="F:protein kinase activity"/>
    <property type="evidence" value="ECO:0007669"/>
    <property type="project" value="InterPro"/>
</dbReference>
<dbReference type="GO" id="GO:0005886">
    <property type="term" value="C:plasma membrane"/>
    <property type="evidence" value="ECO:0007669"/>
    <property type="project" value="TreeGrafter"/>
</dbReference>
<dbReference type="GO" id="GO:0006935">
    <property type="term" value="P:chemotaxis"/>
    <property type="evidence" value="ECO:0007669"/>
    <property type="project" value="UniProtKB-ARBA"/>
</dbReference>
<feature type="transmembrane region" description="Helical" evidence="15">
    <location>
        <begin position="434"/>
        <end position="460"/>
    </location>
</feature>
<dbReference type="GO" id="GO:0001653">
    <property type="term" value="F:peptide receptor activity"/>
    <property type="evidence" value="ECO:0007669"/>
    <property type="project" value="TreeGrafter"/>
</dbReference>
<evidence type="ECO:0000256" key="10">
    <source>
        <dbReference type="ARBA" id="ARBA00023180"/>
    </source>
</evidence>
<name>A0A1I7S2N8_BURXY</name>
<keyword evidence="4 15" id="KW-0812">Transmembrane</keyword>
<feature type="domain" description="Protein kinase" evidence="16">
    <location>
        <begin position="499"/>
        <end position="761"/>
    </location>
</feature>
<accession>A0A1I7S2N8</accession>
<keyword evidence="7 15" id="KW-1133">Transmembrane helix</keyword>
<dbReference type="Pfam" id="PF00211">
    <property type="entry name" value="Guanylate_cyc"/>
    <property type="match status" value="1"/>
</dbReference>
<dbReference type="PROSITE" id="PS50125">
    <property type="entry name" value="GUANYLATE_CYCLASE_2"/>
    <property type="match status" value="1"/>
</dbReference>
<dbReference type="InterPro" id="IPR001245">
    <property type="entry name" value="Ser-Thr/Tyr_kinase_cat_dom"/>
</dbReference>
<dbReference type="GO" id="GO:0007168">
    <property type="term" value="P:receptor guanylyl cyclase signaling pathway"/>
    <property type="evidence" value="ECO:0007669"/>
    <property type="project" value="TreeGrafter"/>
</dbReference>
<evidence type="ECO:0000259" key="17">
    <source>
        <dbReference type="PROSITE" id="PS50125"/>
    </source>
</evidence>
<evidence type="ECO:0000256" key="2">
    <source>
        <dbReference type="ARBA" id="ARBA00004479"/>
    </source>
</evidence>
<organism evidence="18 19">
    <name type="scientific">Bursaphelenchus xylophilus</name>
    <name type="common">Pinewood nematode worm</name>
    <name type="synonym">Aphelenchoides xylophilus</name>
    <dbReference type="NCBI Taxonomy" id="6326"/>
    <lineage>
        <taxon>Eukaryota</taxon>
        <taxon>Metazoa</taxon>
        <taxon>Ecdysozoa</taxon>
        <taxon>Nematoda</taxon>
        <taxon>Chromadorea</taxon>
        <taxon>Rhabditida</taxon>
        <taxon>Tylenchina</taxon>
        <taxon>Tylenchomorpha</taxon>
        <taxon>Aphelenchoidea</taxon>
        <taxon>Aphelenchoididae</taxon>
        <taxon>Bursaphelenchus</taxon>
    </lineage>
</organism>
<dbReference type="FunFam" id="3.30.70.1230:FF:000023">
    <property type="entry name" value="Guanylate cyclase"/>
    <property type="match status" value="1"/>
</dbReference>
<dbReference type="InterPro" id="IPR018297">
    <property type="entry name" value="A/G_cyclase_CS"/>
</dbReference>
<keyword evidence="9" id="KW-0675">Receptor</keyword>
<evidence type="ECO:0000259" key="16">
    <source>
        <dbReference type="PROSITE" id="PS50011"/>
    </source>
</evidence>
<dbReference type="Gene3D" id="6.10.250.780">
    <property type="match status" value="1"/>
</dbReference>
<dbReference type="GO" id="GO:0004383">
    <property type="term" value="F:guanylate cyclase activity"/>
    <property type="evidence" value="ECO:0007669"/>
    <property type="project" value="UniProtKB-EC"/>
</dbReference>
<dbReference type="SUPFAM" id="SSF55073">
    <property type="entry name" value="Nucleotide cyclase"/>
    <property type="match status" value="1"/>
</dbReference>
<dbReference type="WBParaSite" id="BXY_0726800.1">
    <property type="protein sequence ID" value="BXY_0726800.1"/>
    <property type="gene ID" value="BXY_0726800"/>
</dbReference>
<dbReference type="InterPro" id="IPR001054">
    <property type="entry name" value="A/G_cyclase"/>
</dbReference>
<keyword evidence="10" id="KW-0325">Glycoprotein</keyword>
<proteinExistence type="inferred from homology"/>
<evidence type="ECO:0000256" key="9">
    <source>
        <dbReference type="ARBA" id="ARBA00023170"/>
    </source>
</evidence>
<dbReference type="PANTHER" id="PTHR11920">
    <property type="entry name" value="GUANYLYL CYCLASE"/>
    <property type="match status" value="1"/>
</dbReference>
<comment type="catalytic activity">
    <reaction evidence="1 14">
        <text>GTP = 3',5'-cyclic GMP + diphosphate</text>
        <dbReference type="Rhea" id="RHEA:13665"/>
        <dbReference type="ChEBI" id="CHEBI:33019"/>
        <dbReference type="ChEBI" id="CHEBI:37565"/>
        <dbReference type="ChEBI" id="CHEBI:57746"/>
        <dbReference type="EC" id="4.6.1.2"/>
    </reaction>
</comment>
<protein>
    <recommendedName>
        <fullName evidence="3 14">Guanylate cyclase</fullName>
        <ecNumber evidence="3 14">4.6.1.2</ecNumber>
    </recommendedName>
</protein>
<evidence type="ECO:0000256" key="15">
    <source>
        <dbReference type="SAM" id="Phobius"/>
    </source>
</evidence>
<comment type="similarity">
    <text evidence="13">Belongs to the adenylyl cyclase class-4/guanylyl cyclase family.</text>
</comment>
<dbReference type="InterPro" id="IPR001828">
    <property type="entry name" value="ANF_lig-bd_rcpt"/>
</dbReference>
<dbReference type="Proteomes" id="UP000095284">
    <property type="component" value="Unplaced"/>
</dbReference>
<dbReference type="InterPro" id="IPR050401">
    <property type="entry name" value="Cyclic_nucleotide_synthase"/>
</dbReference>
<evidence type="ECO:0000256" key="7">
    <source>
        <dbReference type="ARBA" id="ARBA00022989"/>
    </source>
</evidence>
<dbReference type="AlphaFoldDB" id="A0A1I7S2N8"/>
<dbReference type="GO" id="GO:0005524">
    <property type="term" value="F:ATP binding"/>
    <property type="evidence" value="ECO:0007669"/>
    <property type="project" value="InterPro"/>
</dbReference>
<dbReference type="Gene3D" id="1.10.510.10">
    <property type="entry name" value="Transferase(Phosphotransferase) domain 1"/>
    <property type="match status" value="1"/>
</dbReference>
<comment type="subcellular location">
    <subcellularLocation>
        <location evidence="2">Membrane</location>
        <topology evidence="2">Single-pass type I membrane protein</topology>
    </subcellularLocation>
</comment>
<sequence>MPRNTTLPYTFDNTAGAIPLAIEKLYNESVLPRSLNFTIIWRYEECTESTAAGYTYQMITENHIDALIASPCQDGATVSGHLCTFYNIPVLMWGGTLLSDFADPLLFPTTINVMPTYTDFSRVVCDVMSEFEWTHFAFIIQSDDDGGCQSFQRDLEQVTSSRTDCVVSFKDRVDTWKDEDINYTITNIQQRARIVLLCFDDVDQKREFALRLNDYGLNTPDYLYIMPDTDMSLAAADANYKPFWYDRNTPADGRDEDAKRIGKLSFQLHADSESDVSAAMTQQFMQQVVPRIKSWPFYCEECEQDQNASAFAPFLLDLIQLYGLALNKTLAEDPSQYRNGTRISDNSYADFSGFTGKVVVGDDGVRDSVYVLSEYAEDERMTEHATFAIEGLNVKINVTDRSKIWASRNGVAPLSTPTCGFDGNGCPKPVWEAYIGWFIAAICVAVILILSLFGTSFYFVHSKSEEKRRLNEMWQIPHRLLEKYNRRNQSQSLSSRSLQSGPSTTSKFTFDSVKSSKHYQLYIFQNEFVTGRKHRVRKTLVESEMTELRMMRQLDHENLNKFLGLSIDGPDYLSIWKYCGRGSIKDVIEKGTVNMDAFIVYSLIRDLSEGLHFVHNSALHVHGRLTSSTCLVDDRWQVKISYYGLAFLRMDGERDAKDLLWTAPEVLRDGESAISTAADVYAFGIICSELVNMKLAYELNDVKGGAEEIIYLVKKGGSRSIRPEIEPAIPDVNQGIIHLMKDCWTESAAQRPKIELIRSMLRSMSGGRNANLMDHVFGILEQHALNLEEEVADRTKELVEEKKRSDLLLHRMLPKQVAEKLKLGQSVEPEAFDTVTIFFSDVVSFTTIASKCTPLQVINLLNELYTLLDGIIAEYDVYKVETIGDGYLCVSGLPKRNGNEHARFIANMSIHFMRSIKTFTIPNLPGEQMKLRIGLHVGPVVAGVVGLAMPRYCLFGDSVNTASRMESNGKPNRIHISADCNHFLLNVVGGYVTESRGEVLIKGKGVMETFWLLGTAEEQRNNAMYSQYSKEDGDVDNDD</sequence>
<evidence type="ECO:0000256" key="5">
    <source>
        <dbReference type="ARBA" id="ARBA00022729"/>
    </source>
</evidence>
<dbReference type="Pfam" id="PF01094">
    <property type="entry name" value="ANF_receptor"/>
    <property type="match status" value="1"/>
</dbReference>
<dbReference type="SUPFAM" id="SSF56112">
    <property type="entry name" value="Protein kinase-like (PK-like)"/>
    <property type="match status" value="1"/>
</dbReference>
<dbReference type="PROSITE" id="PS50011">
    <property type="entry name" value="PROTEIN_KINASE_DOM"/>
    <property type="match status" value="1"/>
</dbReference>
<dbReference type="GO" id="GO:0035556">
    <property type="term" value="P:intracellular signal transduction"/>
    <property type="evidence" value="ECO:0007669"/>
    <property type="project" value="InterPro"/>
</dbReference>
<dbReference type="GO" id="GO:0007635">
    <property type="term" value="P:chemosensory behavior"/>
    <property type="evidence" value="ECO:0007669"/>
    <property type="project" value="UniProtKB-ARBA"/>
</dbReference>
<evidence type="ECO:0000256" key="8">
    <source>
        <dbReference type="ARBA" id="ARBA00023136"/>
    </source>
</evidence>
<dbReference type="EC" id="4.6.1.2" evidence="3 14"/>
<feature type="domain" description="Guanylate cyclase" evidence="17">
    <location>
        <begin position="836"/>
        <end position="966"/>
    </location>
</feature>
<evidence type="ECO:0000256" key="3">
    <source>
        <dbReference type="ARBA" id="ARBA00012202"/>
    </source>
</evidence>
<dbReference type="InterPro" id="IPR029787">
    <property type="entry name" value="Nucleotide_cyclase"/>
</dbReference>
<dbReference type="SMART" id="SM00044">
    <property type="entry name" value="CYCc"/>
    <property type="match status" value="1"/>
</dbReference>
<keyword evidence="6" id="KW-0547">Nucleotide-binding</keyword>
<dbReference type="InterPro" id="IPR011009">
    <property type="entry name" value="Kinase-like_dom_sf"/>
</dbReference>
<dbReference type="SUPFAM" id="SSF53822">
    <property type="entry name" value="Periplasmic binding protein-like I"/>
    <property type="match status" value="1"/>
</dbReference>
<evidence type="ECO:0000313" key="19">
    <source>
        <dbReference type="WBParaSite" id="BXY_0726800.1"/>
    </source>
</evidence>
<dbReference type="CDD" id="cd07302">
    <property type="entry name" value="CHD"/>
    <property type="match status" value="1"/>
</dbReference>
<dbReference type="InterPro" id="IPR028082">
    <property type="entry name" value="Peripla_BP_I"/>
</dbReference>
<dbReference type="InterPro" id="IPR000719">
    <property type="entry name" value="Prot_kinase_dom"/>
</dbReference>
<dbReference type="GO" id="GO:0004016">
    <property type="term" value="F:adenylate cyclase activity"/>
    <property type="evidence" value="ECO:0007669"/>
    <property type="project" value="TreeGrafter"/>
</dbReference>
<keyword evidence="11 13" id="KW-0456">Lyase</keyword>
<evidence type="ECO:0000256" key="12">
    <source>
        <dbReference type="ARBA" id="ARBA00023293"/>
    </source>
</evidence>
<evidence type="ECO:0000256" key="6">
    <source>
        <dbReference type="ARBA" id="ARBA00022741"/>
    </source>
</evidence>
<evidence type="ECO:0000256" key="11">
    <source>
        <dbReference type="ARBA" id="ARBA00023239"/>
    </source>
</evidence>
<evidence type="ECO:0000256" key="1">
    <source>
        <dbReference type="ARBA" id="ARBA00001436"/>
    </source>
</evidence>
<keyword evidence="12 14" id="KW-0141">cGMP biosynthesis</keyword>
<evidence type="ECO:0000256" key="4">
    <source>
        <dbReference type="ARBA" id="ARBA00022692"/>
    </source>
</evidence>